<evidence type="ECO:0000256" key="1">
    <source>
        <dbReference type="ARBA" id="ARBA00006033"/>
    </source>
</evidence>
<evidence type="ECO:0000256" key="6">
    <source>
        <dbReference type="ARBA" id="ARBA00022989"/>
    </source>
</evidence>
<dbReference type="GeneID" id="27670963"/>
<dbReference type="Proteomes" id="UP000033710">
    <property type="component" value="Unassembled WGS sequence"/>
</dbReference>
<feature type="compositionally biased region" description="Low complexity" evidence="15">
    <location>
        <begin position="17"/>
        <end position="29"/>
    </location>
</feature>
<keyword evidence="9" id="KW-0576">Peroxisome</keyword>
<keyword evidence="8" id="KW-0472">Membrane</keyword>
<keyword evidence="7" id="KW-0811">Translocation</keyword>
<keyword evidence="5" id="KW-0653">Protein transport</keyword>
<reference evidence="17 18" key="2">
    <citation type="journal article" date="2015" name="Eukaryot. Cell">
        <title>Asexual propagation of a virulent clone complex in a human and feline outbreak of sporotrichosis.</title>
        <authorList>
            <person name="Teixeira Mde M."/>
            <person name="Rodrigues A.M."/>
            <person name="Tsui C.K."/>
            <person name="de Almeida L.G."/>
            <person name="Van Diepeningen A.D."/>
            <person name="van den Ende B.G."/>
            <person name="Fernandes G.F."/>
            <person name="Kano R."/>
            <person name="Hamelin R.C."/>
            <person name="Lopes-Bezerra L.M."/>
            <person name="Vasconcelos A.T."/>
            <person name="de Hoog S."/>
            <person name="de Camargo Z.P."/>
            <person name="Felipe M.S."/>
        </authorList>
    </citation>
    <scope>NUCLEOTIDE SEQUENCE [LARGE SCALE GENOMIC DNA]</scope>
    <source>
        <strain evidence="17 18">1099-18</strain>
    </source>
</reference>
<dbReference type="InterPro" id="IPR036028">
    <property type="entry name" value="SH3-like_dom_sf"/>
</dbReference>
<accession>A0A0F2M9Y2</accession>
<dbReference type="Pfam" id="PF04088">
    <property type="entry name" value="Peroxin-13_N"/>
    <property type="match status" value="1"/>
</dbReference>
<evidence type="ECO:0000256" key="5">
    <source>
        <dbReference type="ARBA" id="ARBA00022927"/>
    </source>
</evidence>
<comment type="caution">
    <text evidence="17">The sequence shown here is derived from an EMBL/GenBank/DDBJ whole genome shotgun (WGS) entry which is preliminary data.</text>
</comment>
<feature type="coiled-coil region" evidence="14">
    <location>
        <begin position="282"/>
        <end position="309"/>
    </location>
</feature>
<dbReference type="GO" id="GO:0016560">
    <property type="term" value="P:protein import into peroxisome matrix, docking"/>
    <property type="evidence" value="ECO:0007669"/>
    <property type="project" value="InterPro"/>
</dbReference>
<evidence type="ECO:0000256" key="10">
    <source>
        <dbReference type="ARBA" id="ARBA00029693"/>
    </source>
</evidence>
<dbReference type="InterPro" id="IPR035463">
    <property type="entry name" value="Pex13"/>
</dbReference>
<keyword evidence="2 13" id="KW-0728">SH3 domain</keyword>
<evidence type="ECO:0000256" key="2">
    <source>
        <dbReference type="ARBA" id="ARBA00022443"/>
    </source>
</evidence>
<dbReference type="SUPFAM" id="SSF50044">
    <property type="entry name" value="SH3-domain"/>
    <property type="match status" value="1"/>
</dbReference>
<gene>
    <name evidence="17" type="ORF">SPSK_09107</name>
</gene>
<feature type="region of interest" description="Disordered" evidence="15">
    <location>
        <begin position="402"/>
        <end position="452"/>
    </location>
</feature>
<evidence type="ECO:0000313" key="17">
    <source>
        <dbReference type="EMBL" id="KJR85635.1"/>
    </source>
</evidence>
<proteinExistence type="inferred from homology"/>
<reference evidence="17 18" key="1">
    <citation type="journal article" date="2014" name="BMC Genomics">
        <title>Comparative genomics of the major fungal agents of human and animal Sporotrichosis: Sporothrix schenckii and Sporothrix brasiliensis.</title>
        <authorList>
            <person name="Teixeira M.M."/>
            <person name="de Almeida L.G."/>
            <person name="Kubitschek-Barreira P."/>
            <person name="Alves F.L."/>
            <person name="Kioshima E.S."/>
            <person name="Abadio A.K."/>
            <person name="Fernandes L."/>
            <person name="Derengowski L.S."/>
            <person name="Ferreira K.S."/>
            <person name="Souza R.C."/>
            <person name="Ruiz J.C."/>
            <person name="de Andrade N.C."/>
            <person name="Paes H.C."/>
            <person name="Nicola A.M."/>
            <person name="Albuquerque P."/>
            <person name="Gerber A.L."/>
            <person name="Martins V.P."/>
            <person name="Peconick L.D."/>
            <person name="Neto A.V."/>
            <person name="Chaucanez C.B."/>
            <person name="Silva P.A."/>
            <person name="Cunha O.L."/>
            <person name="de Oliveira F.F."/>
            <person name="dos Santos T.C."/>
            <person name="Barros A.L."/>
            <person name="Soares M.A."/>
            <person name="de Oliveira L.M."/>
            <person name="Marini M.M."/>
            <person name="Villalobos-Duno H."/>
            <person name="Cunha M.M."/>
            <person name="de Hoog S."/>
            <person name="da Silveira J.F."/>
            <person name="Henrissat B."/>
            <person name="Nino-Vega G.A."/>
            <person name="Cisalpino P.S."/>
            <person name="Mora-Montes H.M."/>
            <person name="Almeida S.R."/>
            <person name="Stajich J.E."/>
            <person name="Lopes-Bezerra L.M."/>
            <person name="Vasconcelos A.T."/>
            <person name="Felipe M.S."/>
        </authorList>
    </citation>
    <scope>NUCLEOTIDE SEQUENCE [LARGE SCALE GENOMIC DNA]</scope>
    <source>
        <strain evidence="17 18">1099-18</strain>
    </source>
</reference>
<evidence type="ECO:0000256" key="9">
    <source>
        <dbReference type="ARBA" id="ARBA00023140"/>
    </source>
</evidence>
<evidence type="ECO:0000256" key="4">
    <source>
        <dbReference type="ARBA" id="ARBA00022692"/>
    </source>
</evidence>
<dbReference type="PANTHER" id="PTHR19332">
    <property type="entry name" value="PEROXISOMAL MEMBRANE PROTEIN PEX13"/>
    <property type="match status" value="1"/>
</dbReference>
<protein>
    <recommendedName>
        <fullName evidence="11">Peroxisomal membrane protein PEX13</fullName>
    </recommendedName>
    <alternativeName>
        <fullName evidence="10">Peroxin-13</fullName>
    </alternativeName>
</protein>
<comment type="similarity">
    <text evidence="1">Belongs to the peroxin-13 family.</text>
</comment>
<keyword evidence="6" id="KW-1133">Transmembrane helix</keyword>
<keyword evidence="3" id="KW-0813">Transport</keyword>
<dbReference type="GO" id="GO:1990429">
    <property type="term" value="C:peroxisomal importomer complex"/>
    <property type="evidence" value="ECO:0007669"/>
    <property type="project" value="TreeGrafter"/>
</dbReference>
<dbReference type="OrthoDB" id="10037838at2759"/>
<dbReference type="GO" id="GO:0005778">
    <property type="term" value="C:peroxisomal membrane"/>
    <property type="evidence" value="ECO:0007669"/>
    <property type="project" value="UniProtKB-SubCell"/>
</dbReference>
<evidence type="ECO:0000259" key="16">
    <source>
        <dbReference type="PROSITE" id="PS50002"/>
    </source>
</evidence>
<evidence type="ECO:0000256" key="14">
    <source>
        <dbReference type="SAM" id="Coils"/>
    </source>
</evidence>
<dbReference type="KEGG" id="ssck:SPSK_09107"/>
<feature type="domain" description="SH3" evidence="16">
    <location>
        <begin position="311"/>
        <end position="400"/>
    </location>
</feature>
<dbReference type="InterPro" id="IPR001452">
    <property type="entry name" value="SH3_domain"/>
</dbReference>
<dbReference type="PANTHER" id="PTHR19332:SF1">
    <property type="entry name" value="PEROXISOMAL MEMBRANE PROTEIN PEX13"/>
    <property type="match status" value="1"/>
</dbReference>
<dbReference type="VEuPathDB" id="FungiDB:SPSK_09107"/>
<evidence type="ECO:0000256" key="15">
    <source>
        <dbReference type="SAM" id="MobiDB-lite"/>
    </source>
</evidence>
<dbReference type="AlphaFoldDB" id="A0A0F2M9Y2"/>
<evidence type="ECO:0000256" key="3">
    <source>
        <dbReference type="ARBA" id="ARBA00022448"/>
    </source>
</evidence>
<sequence length="474" mass="49296">MASPPKPWERNRAAGTATSSPALSMASSDSPAAAATADASAASAAPAVPPMPASLTTSVNQNAAAYSRLGTATSALGSPYGGAYGSTYSSPYRYGGYGGYGAGAIGGGMYGGGMYGGGYGGGMYGGGMYGGGMGMRDPNDPNSLTNRFNTNTQATFQMLEGIVGAFGGFAQMLESTYMATHSSFFAMVSVAEQFGNLRDTLGSILGIFTLMRWIRTLIAKITGRPPPADAMALTPAAFARFEGRTAPPGPDGTAGAPKPSRKPLFFFVLAAFGLPYLMSKMIKSLAASHEEEERRQMALQQQQQQALNDPSKLDFCRVLYDYTPDPALVAQQQQLNLQQQQAGGAASNMPSLDLAVKRDDLVVVLGRTDPLGNPSDWWQCRTRDGRVGYLPSTYLRVMPNPAKEKAAAQQPQQQLLPAPPSAPSVAGSVSTSNSGATTVAPASATGPDPVMAEKAAAQKAAGADTFMKSAFYQS</sequence>
<evidence type="ECO:0000256" key="7">
    <source>
        <dbReference type="ARBA" id="ARBA00023010"/>
    </source>
</evidence>
<keyword evidence="14" id="KW-0175">Coiled coil</keyword>
<feature type="compositionally biased region" description="Polar residues" evidence="15">
    <location>
        <begin position="427"/>
        <end position="437"/>
    </location>
</feature>
<name>A0A0F2M9Y2_SPOSC</name>
<keyword evidence="4" id="KW-0812">Transmembrane</keyword>
<dbReference type="SMART" id="SM00326">
    <property type="entry name" value="SH3"/>
    <property type="match status" value="1"/>
</dbReference>
<evidence type="ECO:0000256" key="11">
    <source>
        <dbReference type="ARBA" id="ARBA00034535"/>
    </source>
</evidence>
<dbReference type="RefSeq" id="XP_016588311.1">
    <property type="nucleotide sequence ID" value="XM_016735686.1"/>
</dbReference>
<evidence type="ECO:0000256" key="8">
    <source>
        <dbReference type="ARBA" id="ARBA00023136"/>
    </source>
</evidence>
<dbReference type="Gene3D" id="2.30.30.40">
    <property type="entry name" value="SH3 Domains"/>
    <property type="match status" value="1"/>
</dbReference>
<dbReference type="EMBL" id="AXCR01000007">
    <property type="protein sequence ID" value="KJR85635.1"/>
    <property type="molecule type" value="Genomic_DNA"/>
</dbReference>
<feature type="region of interest" description="Disordered" evidence="15">
    <location>
        <begin position="1"/>
        <end position="29"/>
    </location>
</feature>
<dbReference type="PROSITE" id="PS50002">
    <property type="entry name" value="SH3"/>
    <property type="match status" value="1"/>
</dbReference>
<dbReference type="InterPro" id="IPR007223">
    <property type="entry name" value="Peroxin-13_N"/>
</dbReference>
<organism evidence="17 18">
    <name type="scientific">Sporothrix schenckii 1099-18</name>
    <dbReference type="NCBI Taxonomy" id="1397361"/>
    <lineage>
        <taxon>Eukaryota</taxon>
        <taxon>Fungi</taxon>
        <taxon>Dikarya</taxon>
        <taxon>Ascomycota</taxon>
        <taxon>Pezizomycotina</taxon>
        <taxon>Sordariomycetes</taxon>
        <taxon>Sordariomycetidae</taxon>
        <taxon>Ophiostomatales</taxon>
        <taxon>Ophiostomataceae</taxon>
        <taxon>Sporothrix</taxon>
    </lineage>
</organism>
<dbReference type="Pfam" id="PF07653">
    <property type="entry name" value="SH3_2"/>
    <property type="match status" value="1"/>
</dbReference>
<evidence type="ECO:0000256" key="13">
    <source>
        <dbReference type="PROSITE-ProRule" id="PRU00192"/>
    </source>
</evidence>
<evidence type="ECO:0000256" key="12">
    <source>
        <dbReference type="ARBA" id="ARBA00046271"/>
    </source>
</evidence>
<comment type="subcellular location">
    <subcellularLocation>
        <location evidence="12">Peroxisome membrane</location>
    </subcellularLocation>
</comment>
<feature type="compositionally biased region" description="Low complexity" evidence="15">
    <location>
        <begin position="407"/>
        <end position="416"/>
    </location>
</feature>
<evidence type="ECO:0000313" key="18">
    <source>
        <dbReference type="Proteomes" id="UP000033710"/>
    </source>
</evidence>